<evidence type="ECO:0000256" key="4">
    <source>
        <dbReference type="ARBA" id="ARBA00023163"/>
    </source>
</evidence>
<keyword evidence="9" id="KW-1185">Reference proteome</keyword>
<dbReference type="InterPro" id="IPR011006">
    <property type="entry name" value="CheY-like_superfamily"/>
</dbReference>
<evidence type="ECO:0000313" key="9">
    <source>
        <dbReference type="Proteomes" id="UP001500683"/>
    </source>
</evidence>
<dbReference type="Proteomes" id="UP001500683">
    <property type="component" value="Unassembled WGS sequence"/>
</dbReference>
<feature type="domain" description="Response regulatory" evidence="7">
    <location>
        <begin position="10"/>
        <end position="122"/>
    </location>
</feature>
<organism evidence="8 9">
    <name type="scientific">Actinomadura miaoliensis</name>
    <dbReference type="NCBI Taxonomy" id="430685"/>
    <lineage>
        <taxon>Bacteria</taxon>
        <taxon>Bacillati</taxon>
        <taxon>Actinomycetota</taxon>
        <taxon>Actinomycetes</taxon>
        <taxon>Streptosporangiales</taxon>
        <taxon>Thermomonosporaceae</taxon>
        <taxon>Actinomadura</taxon>
    </lineage>
</organism>
<dbReference type="Gene3D" id="3.40.50.2300">
    <property type="match status" value="1"/>
</dbReference>
<keyword evidence="2" id="KW-0805">Transcription regulation</keyword>
<evidence type="ECO:0000256" key="1">
    <source>
        <dbReference type="ARBA" id="ARBA00022553"/>
    </source>
</evidence>
<dbReference type="CDD" id="cd17535">
    <property type="entry name" value="REC_NarL-like"/>
    <property type="match status" value="1"/>
</dbReference>
<evidence type="ECO:0000259" key="6">
    <source>
        <dbReference type="PROSITE" id="PS50043"/>
    </source>
</evidence>
<gene>
    <name evidence="8" type="ORF">GCM10022214_60170</name>
</gene>
<name>A0ABP7WKY9_9ACTN</name>
<dbReference type="SMART" id="SM00448">
    <property type="entry name" value="REC"/>
    <property type="match status" value="1"/>
</dbReference>
<dbReference type="EMBL" id="BAAAZG010000047">
    <property type="protein sequence ID" value="GAA4091165.1"/>
    <property type="molecule type" value="Genomic_DNA"/>
</dbReference>
<dbReference type="SUPFAM" id="SSF52172">
    <property type="entry name" value="CheY-like"/>
    <property type="match status" value="1"/>
</dbReference>
<accession>A0ABP7WKY9</accession>
<dbReference type="InterPro" id="IPR000792">
    <property type="entry name" value="Tscrpt_reg_LuxR_C"/>
</dbReference>
<dbReference type="InterPro" id="IPR001789">
    <property type="entry name" value="Sig_transdc_resp-reg_receiver"/>
</dbReference>
<dbReference type="PROSITE" id="PS00622">
    <property type="entry name" value="HTH_LUXR_1"/>
    <property type="match status" value="1"/>
</dbReference>
<evidence type="ECO:0000256" key="5">
    <source>
        <dbReference type="PROSITE-ProRule" id="PRU00169"/>
    </source>
</evidence>
<sequence>MSGAGIRRVRALVVDDNPVVRAGLVALLEAGDVHVVGEAVDGDHALEEAKRLRPDIVLLDVRMPGVDGLAAVAPLSALAKVLMLSYDTDAEVIGTAIRDGASGYLVHGSFAAEELVAAVHDTVAGRASPLSPAASKAVVEALRRATGGAAAEPAPDRHALGLSPREAEVMELIARGHANREIALALVVSENTVKNHVNRIFAKMGVRTRGAAIARWLGTAGSPPSAHR</sequence>
<dbReference type="SMART" id="SM00421">
    <property type="entry name" value="HTH_LUXR"/>
    <property type="match status" value="1"/>
</dbReference>
<keyword evidence="1 5" id="KW-0597">Phosphoprotein</keyword>
<dbReference type="PANTHER" id="PTHR43214:SF24">
    <property type="entry name" value="TRANSCRIPTIONAL REGULATORY PROTEIN NARL-RELATED"/>
    <property type="match status" value="1"/>
</dbReference>
<evidence type="ECO:0000256" key="2">
    <source>
        <dbReference type="ARBA" id="ARBA00023015"/>
    </source>
</evidence>
<keyword evidence="3" id="KW-0238">DNA-binding</keyword>
<dbReference type="InterPro" id="IPR058245">
    <property type="entry name" value="NreC/VraR/RcsB-like_REC"/>
</dbReference>
<feature type="modified residue" description="4-aspartylphosphate" evidence="5">
    <location>
        <position position="60"/>
    </location>
</feature>
<dbReference type="CDD" id="cd06170">
    <property type="entry name" value="LuxR_C_like"/>
    <property type="match status" value="1"/>
</dbReference>
<feature type="domain" description="HTH luxR-type" evidence="6">
    <location>
        <begin position="155"/>
        <end position="220"/>
    </location>
</feature>
<reference evidence="9" key="1">
    <citation type="journal article" date="2019" name="Int. J. Syst. Evol. Microbiol.">
        <title>The Global Catalogue of Microorganisms (GCM) 10K type strain sequencing project: providing services to taxonomists for standard genome sequencing and annotation.</title>
        <authorList>
            <consortium name="The Broad Institute Genomics Platform"/>
            <consortium name="The Broad Institute Genome Sequencing Center for Infectious Disease"/>
            <person name="Wu L."/>
            <person name="Ma J."/>
        </authorList>
    </citation>
    <scope>NUCLEOTIDE SEQUENCE [LARGE SCALE GENOMIC DNA]</scope>
    <source>
        <strain evidence="9">JCM 16702</strain>
    </source>
</reference>
<dbReference type="PANTHER" id="PTHR43214">
    <property type="entry name" value="TWO-COMPONENT RESPONSE REGULATOR"/>
    <property type="match status" value="1"/>
</dbReference>
<dbReference type="PROSITE" id="PS50043">
    <property type="entry name" value="HTH_LUXR_2"/>
    <property type="match status" value="1"/>
</dbReference>
<dbReference type="RefSeq" id="WP_344954356.1">
    <property type="nucleotide sequence ID" value="NZ_BAAAZG010000047.1"/>
</dbReference>
<proteinExistence type="predicted"/>
<evidence type="ECO:0000259" key="7">
    <source>
        <dbReference type="PROSITE" id="PS50110"/>
    </source>
</evidence>
<evidence type="ECO:0000256" key="3">
    <source>
        <dbReference type="ARBA" id="ARBA00023125"/>
    </source>
</evidence>
<dbReference type="Pfam" id="PF00072">
    <property type="entry name" value="Response_reg"/>
    <property type="match status" value="1"/>
</dbReference>
<dbReference type="Pfam" id="PF00196">
    <property type="entry name" value="GerE"/>
    <property type="match status" value="1"/>
</dbReference>
<dbReference type="InterPro" id="IPR039420">
    <property type="entry name" value="WalR-like"/>
</dbReference>
<dbReference type="PRINTS" id="PR00038">
    <property type="entry name" value="HTHLUXR"/>
</dbReference>
<protein>
    <submittedName>
        <fullName evidence="8">Response regulator transcription factor</fullName>
    </submittedName>
</protein>
<comment type="caution">
    <text evidence="8">The sequence shown here is derived from an EMBL/GenBank/DDBJ whole genome shotgun (WGS) entry which is preliminary data.</text>
</comment>
<keyword evidence="4" id="KW-0804">Transcription</keyword>
<evidence type="ECO:0000313" key="8">
    <source>
        <dbReference type="EMBL" id="GAA4091165.1"/>
    </source>
</evidence>
<dbReference type="PROSITE" id="PS50110">
    <property type="entry name" value="RESPONSE_REGULATORY"/>
    <property type="match status" value="1"/>
</dbReference>